<evidence type="ECO:0000313" key="2">
    <source>
        <dbReference type="Proteomes" id="UP000640333"/>
    </source>
</evidence>
<dbReference type="Pfam" id="PF07152">
    <property type="entry name" value="YaeQ"/>
    <property type="match status" value="1"/>
</dbReference>
<protein>
    <submittedName>
        <fullName evidence="1">YaeQ family protein</fullName>
    </submittedName>
</protein>
<gene>
    <name evidence="1" type="ORF">IOQ59_15085</name>
</gene>
<dbReference type="Proteomes" id="UP000640333">
    <property type="component" value="Unassembled WGS sequence"/>
</dbReference>
<dbReference type="EMBL" id="JADEYS010000016">
    <property type="protein sequence ID" value="MBE9398580.1"/>
    <property type="molecule type" value="Genomic_DNA"/>
</dbReference>
<dbReference type="PIRSF" id="PIRSF011484">
    <property type="entry name" value="YaeQ"/>
    <property type="match status" value="1"/>
</dbReference>
<dbReference type="PANTHER" id="PTHR38784">
    <property type="entry name" value="SUCROSE PHOSPHORYLASE"/>
    <property type="match status" value="1"/>
</dbReference>
<organism evidence="1 2">
    <name type="scientific">Pontibacterium sinense</name>
    <dbReference type="NCBI Taxonomy" id="2781979"/>
    <lineage>
        <taxon>Bacteria</taxon>
        <taxon>Pseudomonadati</taxon>
        <taxon>Pseudomonadota</taxon>
        <taxon>Gammaproteobacteria</taxon>
        <taxon>Oceanospirillales</taxon>
        <taxon>Oceanospirillaceae</taxon>
        <taxon>Pontibacterium</taxon>
    </lineage>
</organism>
<proteinExistence type="predicted"/>
<reference evidence="1" key="1">
    <citation type="submission" date="2020-10" db="EMBL/GenBank/DDBJ databases">
        <title>Bacterium isolated from coastal waters sediment.</title>
        <authorList>
            <person name="Chen R.-J."/>
            <person name="Lu D.-C."/>
            <person name="Zhu K.-L."/>
            <person name="Du Z.-J."/>
        </authorList>
    </citation>
    <scope>NUCLEOTIDE SEQUENCE</scope>
    <source>
        <strain evidence="1">N1Y112</strain>
    </source>
</reference>
<dbReference type="PANTHER" id="PTHR38784:SF1">
    <property type="entry name" value="SUCROSE PHOSPHORYLASE"/>
    <property type="match status" value="1"/>
</dbReference>
<dbReference type="AlphaFoldDB" id="A0A8J7FW39"/>
<dbReference type="Gene3D" id="3.10.640.10">
    <property type="entry name" value="Restriction endonuclease-like alpha-beta roll domain"/>
    <property type="match status" value="1"/>
</dbReference>
<keyword evidence="2" id="KW-1185">Reference proteome</keyword>
<dbReference type="InterPro" id="IPR011335">
    <property type="entry name" value="Restrct_endonuc-II-like"/>
</dbReference>
<dbReference type="SMART" id="SM01322">
    <property type="entry name" value="YaeQ"/>
    <property type="match status" value="1"/>
</dbReference>
<accession>A0A8J7FW39</accession>
<dbReference type="InterPro" id="IPR038590">
    <property type="entry name" value="YaeQ_sf"/>
</dbReference>
<comment type="caution">
    <text evidence="1">The sequence shown here is derived from an EMBL/GenBank/DDBJ whole genome shotgun (WGS) entry which is preliminary data.</text>
</comment>
<sequence>MALKPTIYKVDLNLVDMDRNNYQQCKLTLALHPSETPERMMVRLLVYGLNQDQDLVFSRGISATDEPDLWIIRPDGSVDHWIELGQASTDRIRKGISRAPEVTLYAYGSETDIWWEKNKESLQALPKLSIYRFNWDEVEQLAAMVNRNMELTLTISDGDLFLADDQHQVSLTVRQLS</sequence>
<dbReference type="InterPro" id="IPR009822">
    <property type="entry name" value="YaeQ"/>
</dbReference>
<name>A0A8J7FW39_9GAMM</name>
<dbReference type="SUPFAM" id="SSF52980">
    <property type="entry name" value="Restriction endonuclease-like"/>
    <property type="match status" value="1"/>
</dbReference>
<evidence type="ECO:0000313" key="1">
    <source>
        <dbReference type="EMBL" id="MBE9398580.1"/>
    </source>
</evidence>